<dbReference type="GO" id="GO:0008831">
    <property type="term" value="F:dTDP-4-dehydrorhamnose reductase activity"/>
    <property type="evidence" value="ECO:0007669"/>
    <property type="project" value="UniProtKB-EC"/>
</dbReference>
<dbReference type="PANTHER" id="PTHR10491:SF4">
    <property type="entry name" value="METHIONINE ADENOSYLTRANSFERASE 2 SUBUNIT BETA"/>
    <property type="match status" value="1"/>
</dbReference>
<accession>A0ABS2SV63</accession>
<dbReference type="NCBIfam" id="TIGR01214">
    <property type="entry name" value="rmlD"/>
    <property type="match status" value="1"/>
</dbReference>
<keyword evidence="2 4" id="KW-0560">Oxidoreductase</keyword>
<protein>
    <recommendedName>
        <fullName evidence="2">dTDP-4-dehydrorhamnose reductase</fullName>
        <ecNumber evidence="2">1.1.1.133</ecNumber>
    </recommendedName>
</protein>
<reference evidence="4" key="1">
    <citation type="submission" date="2021-01" db="EMBL/GenBank/DDBJ databases">
        <title>Genomic Encyclopedia of Type Strains, Phase IV (KMG-IV): sequencing the most valuable type-strain genomes for metagenomic binning, comparative biology and taxonomic classification.</title>
        <authorList>
            <person name="Goeker M."/>
        </authorList>
    </citation>
    <scope>NUCLEOTIDE SEQUENCE</scope>
    <source>
        <strain evidence="4">DSM 21943</strain>
    </source>
</reference>
<comment type="function">
    <text evidence="2">Catalyzes the reduction of dTDP-6-deoxy-L-lyxo-4-hexulose to yield dTDP-L-rhamnose.</text>
</comment>
<proteinExistence type="inferred from homology"/>
<comment type="similarity">
    <text evidence="1 2">Belongs to the dTDP-4-dehydrorhamnose reductase family.</text>
</comment>
<dbReference type="InterPro" id="IPR005913">
    <property type="entry name" value="dTDP_dehydrorham_reduct"/>
</dbReference>
<gene>
    <name evidence="4" type="ORF">JOC54_002686</name>
</gene>
<name>A0ABS2SV63_9BACI</name>
<evidence type="ECO:0000313" key="4">
    <source>
        <dbReference type="EMBL" id="MBM7839406.1"/>
    </source>
</evidence>
<sequence>MKILVTGSNGQLGYDVLKEGKKSGLNIKGVGRKEFNIIDKSQVENYIFHMNPDIIIHCAAFTSVDEAEQHKKLCMDVNYLGTKNIAETAKKINAKLVYISTDYVFNGEGNLPFDETTSPCPINYYGETKLDGENVIKALMNDWFIVRVSWVFGINGKNFVKSILKNAKIKHELNVVDDQIGSPTYTIDLARFLLDLIDTDKYGIYHVTNSGYCSWADFAEEIVKLSSNNSKVNRISSDHYQTKANRPKNSRLSKKSIDRNGFTRLPEWEDALKRFLMELNKDKGDTKYGK</sequence>
<dbReference type="EC" id="1.1.1.133" evidence="2"/>
<dbReference type="SUPFAM" id="SSF51735">
    <property type="entry name" value="NAD(P)-binding Rossmann-fold domains"/>
    <property type="match status" value="1"/>
</dbReference>
<dbReference type="Pfam" id="PF04321">
    <property type="entry name" value="RmlD_sub_bind"/>
    <property type="match status" value="1"/>
</dbReference>
<evidence type="ECO:0000256" key="1">
    <source>
        <dbReference type="ARBA" id="ARBA00010944"/>
    </source>
</evidence>
<evidence type="ECO:0000259" key="3">
    <source>
        <dbReference type="Pfam" id="PF04321"/>
    </source>
</evidence>
<comment type="caution">
    <text evidence="4">The sequence shown here is derived from an EMBL/GenBank/DDBJ whole genome shotgun (WGS) entry which is preliminary data.</text>
</comment>
<evidence type="ECO:0000313" key="5">
    <source>
        <dbReference type="Proteomes" id="UP001179280"/>
    </source>
</evidence>
<dbReference type="PANTHER" id="PTHR10491">
    <property type="entry name" value="DTDP-4-DEHYDRORHAMNOSE REDUCTASE"/>
    <property type="match status" value="1"/>
</dbReference>
<evidence type="ECO:0000256" key="2">
    <source>
        <dbReference type="RuleBase" id="RU364082"/>
    </source>
</evidence>
<dbReference type="CDD" id="cd05254">
    <property type="entry name" value="dTDP_HR_like_SDR_e"/>
    <property type="match status" value="1"/>
</dbReference>
<organism evidence="4 5">
    <name type="scientific">Shouchella xiaoxiensis</name>
    <dbReference type="NCBI Taxonomy" id="766895"/>
    <lineage>
        <taxon>Bacteria</taxon>
        <taxon>Bacillati</taxon>
        <taxon>Bacillota</taxon>
        <taxon>Bacilli</taxon>
        <taxon>Bacillales</taxon>
        <taxon>Bacillaceae</taxon>
        <taxon>Shouchella</taxon>
    </lineage>
</organism>
<dbReference type="RefSeq" id="WP_204466658.1">
    <property type="nucleotide sequence ID" value="NZ_JAFBCV010000008.1"/>
</dbReference>
<dbReference type="Gene3D" id="3.40.50.720">
    <property type="entry name" value="NAD(P)-binding Rossmann-like Domain"/>
    <property type="match status" value="1"/>
</dbReference>
<feature type="domain" description="RmlD-like substrate binding" evidence="3">
    <location>
        <begin position="1"/>
        <end position="279"/>
    </location>
</feature>
<dbReference type="InterPro" id="IPR029903">
    <property type="entry name" value="RmlD-like-bd"/>
</dbReference>
<comment type="pathway">
    <text evidence="2">Carbohydrate biosynthesis; dTDP-L-rhamnose biosynthesis.</text>
</comment>
<dbReference type="Gene3D" id="3.90.25.10">
    <property type="entry name" value="UDP-galactose 4-epimerase, domain 1"/>
    <property type="match status" value="1"/>
</dbReference>
<keyword evidence="5" id="KW-1185">Reference proteome</keyword>
<dbReference type="InterPro" id="IPR036291">
    <property type="entry name" value="NAD(P)-bd_dom_sf"/>
</dbReference>
<dbReference type="Proteomes" id="UP001179280">
    <property type="component" value="Unassembled WGS sequence"/>
</dbReference>
<keyword evidence="2" id="KW-0521">NADP</keyword>
<dbReference type="EMBL" id="JAFBCV010000008">
    <property type="protein sequence ID" value="MBM7839406.1"/>
    <property type="molecule type" value="Genomic_DNA"/>
</dbReference>